<dbReference type="Proteomes" id="UP000004473">
    <property type="component" value="Unassembled WGS sequence"/>
</dbReference>
<dbReference type="AlphaFoldDB" id="I2NQH4"/>
<dbReference type="EMBL" id="AJMT01000119">
    <property type="protein sequence ID" value="EIG28085.1"/>
    <property type="molecule type" value="Genomic_DNA"/>
</dbReference>
<evidence type="ECO:0000313" key="2">
    <source>
        <dbReference type="EMBL" id="EIG28085.1"/>
    </source>
</evidence>
<sequence>MISIYSKDEILFCKGVFMFALIVSGFLLIEPFEVCRL</sequence>
<keyword evidence="1" id="KW-0472">Membrane</keyword>
<proteinExistence type="predicted"/>
<keyword evidence="1" id="KW-1133">Transmembrane helix</keyword>
<protein>
    <submittedName>
        <fullName evidence="2">Uncharacterized protein</fullName>
    </submittedName>
</protein>
<evidence type="ECO:0000256" key="1">
    <source>
        <dbReference type="SAM" id="Phobius"/>
    </source>
</evidence>
<comment type="caution">
    <text evidence="2">The sequence shown here is derived from an EMBL/GenBank/DDBJ whole genome shotgun (WGS) entry which is preliminary data.</text>
</comment>
<evidence type="ECO:0000313" key="3">
    <source>
        <dbReference type="Proteomes" id="UP000004473"/>
    </source>
</evidence>
<accession>I2NQH4</accession>
<feature type="transmembrane region" description="Helical" evidence="1">
    <location>
        <begin position="12"/>
        <end position="29"/>
    </location>
</feature>
<keyword evidence="1" id="KW-0812">Transmembrane</keyword>
<reference evidence="2 3" key="1">
    <citation type="submission" date="2012-04" db="EMBL/GenBank/DDBJ databases">
        <authorList>
            <person name="Harkins D.M."/>
            <person name="Madupu R."/>
            <person name="Durkin A.S."/>
            <person name="Torralba M."/>
            <person name="Methe B."/>
            <person name="Sutton G.G."/>
            <person name="Nelson K.E."/>
        </authorList>
    </citation>
    <scope>NUCLEOTIDE SEQUENCE [LARGE SCALE GENOMIC DNA]</scope>
    <source>
        <strain evidence="2 3">VK64</strain>
    </source>
</reference>
<name>I2NQH4_NEISI</name>
<gene>
    <name evidence="2" type="ORF">HMPREF1051_0779</name>
</gene>
<organism evidence="2 3">
    <name type="scientific">Neisseria sicca VK64</name>
    <dbReference type="NCBI Taxonomy" id="1095748"/>
    <lineage>
        <taxon>Bacteria</taxon>
        <taxon>Pseudomonadati</taxon>
        <taxon>Pseudomonadota</taxon>
        <taxon>Betaproteobacteria</taxon>
        <taxon>Neisseriales</taxon>
        <taxon>Neisseriaceae</taxon>
        <taxon>Neisseria</taxon>
    </lineage>
</organism>